<evidence type="ECO:0000313" key="2">
    <source>
        <dbReference type="Proteomes" id="UP001454036"/>
    </source>
</evidence>
<comment type="caution">
    <text evidence="1">The sequence shown here is derived from an EMBL/GenBank/DDBJ whole genome shotgun (WGS) entry which is preliminary data.</text>
</comment>
<accession>A0AAV3QFK4</accession>
<proteinExistence type="predicted"/>
<gene>
    <name evidence="1" type="ORF">LIER_18163</name>
</gene>
<reference evidence="1 2" key="1">
    <citation type="submission" date="2024-01" db="EMBL/GenBank/DDBJ databases">
        <title>The complete chloroplast genome sequence of Lithospermum erythrorhizon: insights into the phylogenetic relationship among Boraginaceae species and the maternal lineages of purple gromwells.</title>
        <authorList>
            <person name="Okada T."/>
            <person name="Watanabe K."/>
        </authorList>
    </citation>
    <scope>NUCLEOTIDE SEQUENCE [LARGE SCALE GENOMIC DNA]</scope>
</reference>
<name>A0AAV3QFK4_LITER</name>
<dbReference type="PANTHER" id="PTHR35317">
    <property type="entry name" value="OS04G0629600 PROTEIN"/>
    <property type="match status" value="1"/>
</dbReference>
<protein>
    <recommendedName>
        <fullName evidence="3">Gag-pol polyprotein</fullName>
    </recommendedName>
</protein>
<dbReference type="EMBL" id="BAABME010004330">
    <property type="protein sequence ID" value="GAA0161968.1"/>
    <property type="molecule type" value="Genomic_DNA"/>
</dbReference>
<evidence type="ECO:0008006" key="3">
    <source>
        <dbReference type="Google" id="ProtNLM"/>
    </source>
</evidence>
<dbReference type="AlphaFoldDB" id="A0AAV3QFK4"/>
<dbReference type="Pfam" id="PF14223">
    <property type="entry name" value="Retrotran_gag_2"/>
    <property type="match status" value="1"/>
</dbReference>
<evidence type="ECO:0000313" key="1">
    <source>
        <dbReference type="EMBL" id="GAA0161968.1"/>
    </source>
</evidence>
<dbReference type="PANTHER" id="PTHR35317:SF35">
    <property type="entry name" value="DUF4219 DOMAIN-CONTAINING PROTEIN"/>
    <property type="match status" value="1"/>
</dbReference>
<organism evidence="1 2">
    <name type="scientific">Lithospermum erythrorhizon</name>
    <name type="common">Purple gromwell</name>
    <name type="synonym">Lithospermum officinale var. erythrorhizon</name>
    <dbReference type="NCBI Taxonomy" id="34254"/>
    <lineage>
        <taxon>Eukaryota</taxon>
        <taxon>Viridiplantae</taxon>
        <taxon>Streptophyta</taxon>
        <taxon>Embryophyta</taxon>
        <taxon>Tracheophyta</taxon>
        <taxon>Spermatophyta</taxon>
        <taxon>Magnoliopsida</taxon>
        <taxon>eudicotyledons</taxon>
        <taxon>Gunneridae</taxon>
        <taxon>Pentapetalae</taxon>
        <taxon>asterids</taxon>
        <taxon>lamiids</taxon>
        <taxon>Boraginales</taxon>
        <taxon>Boraginaceae</taxon>
        <taxon>Boraginoideae</taxon>
        <taxon>Lithospermeae</taxon>
        <taxon>Lithospermum</taxon>
    </lineage>
</organism>
<dbReference type="Proteomes" id="UP001454036">
    <property type="component" value="Unassembled WGS sequence"/>
</dbReference>
<keyword evidence="2" id="KW-1185">Reference proteome</keyword>
<sequence length="519" mass="59816">MEASQDGGSISHPPLLDGSNYPYWKAKMTAFLKSVDSKTWKYILRGWNYPTQAATKGERQVIKLEVDSTPTKDEPALGNDKALKAIFNVVDQNVFKMISKCTVDKEAWEILQTAYEGTPKVRMSRLQQLTTKWETVKIEEDETITTYSTRINDMANEAFALGEGKSNEKKVRKVLRSLPKRFKNKVIAIEEAQDLSNMKSDELIENLTTFEIKMDSIDTIKKKGIALKASCKDGEEQDLAETINLLAKFFSKTMKRFNKKPYVTADSTKVNDRWFDNWKKNTKIEGTRNYDGENEDVKDTVSNFMPFTATISKEDNVTPTVNHSACHDNEHDGEINEEELMINYQMLFDKWSMLTKAYTLKEAERQKLEQANSVLLKIVEVQKYEIGVLEGKVESMTKEIKMMKSSTNILDKILEKGNRGRDASGISYLNLRRQQTVTHQKWVVADSKQHQSKWRRYHCGKKGHIAPYRYKVYGRGKRKYSQPRMEWLKKTTIMSYVVFTSLRQLQGKDGTLTVDILDT</sequence>